<proteinExistence type="predicted"/>
<evidence type="ECO:0000313" key="1">
    <source>
        <dbReference type="EMBL" id="RDX40458.1"/>
    </source>
</evidence>
<evidence type="ECO:0000313" key="2">
    <source>
        <dbReference type="Proteomes" id="UP000256964"/>
    </source>
</evidence>
<keyword evidence="2" id="KW-1185">Reference proteome</keyword>
<accession>A0A371CJK2</accession>
<dbReference type="Proteomes" id="UP000256964">
    <property type="component" value="Unassembled WGS sequence"/>
</dbReference>
<gene>
    <name evidence="1" type="ORF">OH76DRAFT_1562112</name>
</gene>
<name>A0A371CJK2_9APHY</name>
<reference evidence="1 2" key="1">
    <citation type="journal article" date="2018" name="Biotechnol. Biofuels">
        <title>Integrative visual omics of the white-rot fungus Polyporus brumalis exposes the biotechnological potential of its oxidative enzymes for delignifying raw plant biomass.</title>
        <authorList>
            <person name="Miyauchi S."/>
            <person name="Rancon A."/>
            <person name="Drula E."/>
            <person name="Hage H."/>
            <person name="Chaduli D."/>
            <person name="Favel A."/>
            <person name="Grisel S."/>
            <person name="Henrissat B."/>
            <person name="Herpoel-Gimbert I."/>
            <person name="Ruiz-Duenas F.J."/>
            <person name="Chevret D."/>
            <person name="Hainaut M."/>
            <person name="Lin J."/>
            <person name="Wang M."/>
            <person name="Pangilinan J."/>
            <person name="Lipzen A."/>
            <person name="Lesage-Meessen L."/>
            <person name="Navarro D."/>
            <person name="Riley R."/>
            <person name="Grigoriev I.V."/>
            <person name="Zhou S."/>
            <person name="Raouche S."/>
            <person name="Rosso M.N."/>
        </authorList>
    </citation>
    <scope>NUCLEOTIDE SEQUENCE [LARGE SCALE GENOMIC DNA]</scope>
    <source>
        <strain evidence="1 2">BRFM 1820</strain>
    </source>
</reference>
<protein>
    <submittedName>
        <fullName evidence="1">Uncharacterized protein</fullName>
    </submittedName>
</protein>
<dbReference type="OrthoDB" id="2758168at2759"/>
<sequence>MSFRRRSCLGTLRGMPSAVVQPCRVLGPPQYRLWTCRKFLQVGLQGHAGRSSKGPYSRRVHTASTVISTLDRKRLTREDYVKFTPWTGPGCALQVREHSDGRPKVALLRPPQLDTQLQSRPPKEGGGFLYYRRPLHAPPLAGELRFRLTPSNDPDGFLHGLDYTPAETPGFPWCIHLPDIARNLSFAPIRHLLTVSDRFVPQRLMNIAWKHPRLNQAGSTSSTRYLHAFGQPFALSLERTCHTFTFVGTDRTDRATLQALTCIPRTGSDGSYTPGLKFHRLFLGTAICCFEPSSLPEHSGKRVVVIRILRSLDTDPVRRNPTYAGPQYPPELFPRRGELLMKMLAHQAPRPWFGDVDQASRISKERHLGPFGILFDNAVEYGSQYWP</sequence>
<dbReference type="EMBL" id="KZ857554">
    <property type="protein sequence ID" value="RDX40458.1"/>
    <property type="molecule type" value="Genomic_DNA"/>
</dbReference>
<organism evidence="1 2">
    <name type="scientific">Lentinus brumalis</name>
    <dbReference type="NCBI Taxonomy" id="2498619"/>
    <lineage>
        <taxon>Eukaryota</taxon>
        <taxon>Fungi</taxon>
        <taxon>Dikarya</taxon>
        <taxon>Basidiomycota</taxon>
        <taxon>Agaricomycotina</taxon>
        <taxon>Agaricomycetes</taxon>
        <taxon>Polyporales</taxon>
        <taxon>Polyporaceae</taxon>
        <taxon>Lentinus</taxon>
    </lineage>
</organism>
<dbReference type="AlphaFoldDB" id="A0A371CJK2"/>